<dbReference type="RefSeq" id="WP_377940988.1">
    <property type="nucleotide sequence ID" value="NZ_JBHUCX010000008.1"/>
</dbReference>
<proteinExistence type="predicted"/>
<dbReference type="EMBL" id="JBHUCX010000008">
    <property type="protein sequence ID" value="MFD1673551.1"/>
    <property type="molecule type" value="Genomic_DNA"/>
</dbReference>
<dbReference type="Proteomes" id="UP001597079">
    <property type="component" value="Unassembled WGS sequence"/>
</dbReference>
<comment type="caution">
    <text evidence="1">The sequence shown here is derived from an EMBL/GenBank/DDBJ whole genome shotgun (WGS) entry which is preliminary data.</text>
</comment>
<evidence type="ECO:0000313" key="1">
    <source>
        <dbReference type="EMBL" id="MFD1673551.1"/>
    </source>
</evidence>
<sequence length="104" mass="11929">MVELLQVQVKDPGIACTDRERKLIQCLVMRVCVHHLYRRFAKAFRIRTARVDSIHLLVNHHVYVEGGITHDEAMSVMGDLEQDIRETLQMCEVSAEEVLLTAKA</sequence>
<protein>
    <submittedName>
        <fullName evidence="1">Uncharacterized protein</fullName>
    </submittedName>
</protein>
<gene>
    <name evidence="1" type="ORF">ACFSB2_02335</name>
</gene>
<organism evidence="1 2">
    <name type="scientific">Alicyclobacillus fodiniaquatilis</name>
    <dbReference type="NCBI Taxonomy" id="1661150"/>
    <lineage>
        <taxon>Bacteria</taxon>
        <taxon>Bacillati</taxon>
        <taxon>Bacillota</taxon>
        <taxon>Bacilli</taxon>
        <taxon>Bacillales</taxon>
        <taxon>Alicyclobacillaceae</taxon>
        <taxon>Alicyclobacillus</taxon>
    </lineage>
</organism>
<accession>A0ABW4JD53</accession>
<name>A0ABW4JD53_9BACL</name>
<evidence type="ECO:0000313" key="2">
    <source>
        <dbReference type="Proteomes" id="UP001597079"/>
    </source>
</evidence>
<reference evidence="2" key="1">
    <citation type="journal article" date="2019" name="Int. J. Syst. Evol. Microbiol.">
        <title>The Global Catalogue of Microorganisms (GCM) 10K type strain sequencing project: providing services to taxonomists for standard genome sequencing and annotation.</title>
        <authorList>
            <consortium name="The Broad Institute Genomics Platform"/>
            <consortium name="The Broad Institute Genome Sequencing Center for Infectious Disease"/>
            <person name="Wu L."/>
            <person name="Ma J."/>
        </authorList>
    </citation>
    <scope>NUCLEOTIDE SEQUENCE [LARGE SCALE GENOMIC DNA]</scope>
    <source>
        <strain evidence="2">CGMCC 1.12286</strain>
    </source>
</reference>
<keyword evidence="2" id="KW-1185">Reference proteome</keyword>